<evidence type="ECO:0000256" key="1">
    <source>
        <dbReference type="SAM" id="MobiDB-lite"/>
    </source>
</evidence>
<dbReference type="Pfam" id="PF15874">
    <property type="entry name" value="Il2rg"/>
    <property type="match status" value="1"/>
</dbReference>
<dbReference type="VGNC" id="VGNC:50920">
    <property type="gene designation" value="C8H22orf15"/>
</dbReference>
<reference evidence="2" key="3">
    <citation type="submission" date="2025-09" db="UniProtKB">
        <authorList>
            <consortium name="Ensembl"/>
        </authorList>
    </citation>
    <scope>IDENTIFICATION</scope>
    <source>
        <strain evidence="2">Thoroughbred</strain>
    </source>
</reference>
<sequence>MFITVMFGAGCRELVNPWCSLVTLTAHLRQRAQVPPGTTIALLAEDGHLVSLVEGLEEGASPAPSMGSPLLQERATYVLVQSISKWGPRLSLVVMLEGKRRAAVQRLPKALLSPPLCPGPSPDSSHPMRCPDTSLGSKQGQSERWGWGPPGR</sequence>
<feature type="region of interest" description="Disordered" evidence="1">
    <location>
        <begin position="111"/>
        <end position="152"/>
    </location>
</feature>
<evidence type="ECO:0000313" key="2">
    <source>
        <dbReference type="Ensembl" id="ENSECAP00000015545.4"/>
    </source>
</evidence>
<dbReference type="AlphaFoldDB" id="F6PP24"/>
<reference evidence="2" key="2">
    <citation type="submission" date="2025-08" db="UniProtKB">
        <authorList>
            <consortium name="Ensembl"/>
        </authorList>
    </citation>
    <scope>IDENTIFICATION</scope>
    <source>
        <strain evidence="2">Thoroughbred</strain>
    </source>
</reference>
<keyword evidence="3" id="KW-1185">Reference proteome</keyword>
<dbReference type="GeneTree" id="ENSGT00390000015147"/>
<organism evidence="2 3">
    <name type="scientific">Equus caballus</name>
    <name type="common">Horse</name>
    <dbReference type="NCBI Taxonomy" id="9796"/>
    <lineage>
        <taxon>Eukaryota</taxon>
        <taxon>Metazoa</taxon>
        <taxon>Chordata</taxon>
        <taxon>Craniata</taxon>
        <taxon>Vertebrata</taxon>
        <taxon>Euteleostomi</taxon>
        <taxon>Mammalia</taxon>
        <taxon>Eutheria</taxon>
        <taxon>Laurasiatheria</taxon>
        <taxon>Perissodactyla</taxon>
        <taxon>Equidae</taxon>
        <taxon>Equus</taxon>
    </lineage>
</organism>
<accession>F6PP24</accession>
<gene>
    <name evidence="4" type="primary">C8H22orf15</name>
    <name evidence="2" type="synonym">C22orf15</name>
</gene>
<evidence type="ECO:0000313" key="3">
    <source>
        <dbReference type="Proteomes" id="UP000002281"/>
    </source>
</evidence>
<dbReference type="HOGENOM" id="CLU_132837_2_0_1"/>
<dbReference type="Proteomes" id="UP000002281">
    <property type="component" value="Chromosome 8"/>
</dbReference>
<dbReference type="PANTHER" id="PTHR33887:SF1">
    <property type="entry name" value="GENE 867-RELATED"/>
    <property type="match status" value="1"/>
</dbReference>
<dbReference type="InterPro" id="IPR039471">
    <property type="entry name" value="CXorf65-like"/>
</dbReference>
<dbReference type="Ensembl" id="ENSECAT00000019014.4">
    <property type="protein sequence ID" value="ENSECAP00000015545.4"/>
    <property type="gene ID" value="ENSECAG00000018020.4"/>
</dbReference>
<proteinExistence type="predicted"/>
<reference evidence="2 3" key="1">
    <citation type="journal article" date="2009" name="Science">
        <title>Genome sequence, comparative analysis, and population genetics of the domestic horse.</title>
        <authorList>
            <consortium name="Broad Institute Genome Sequencing Platform"/>
            <consortium name="Broad Institute Whole Genome Assembly Team"/>
            <person name="Wade C.M."/>
            <person name="Giulotto E."/>
            <person name="Sigurdsson S."/>
            <person name="Zoli M."/>
            <person name="Gnerre S."/>
            <person name="Imsland F."/>
            <person name="Lear T.L."/>
            <person name="Adelson D.L."/>
            <person name="Bailey E."/>
            <person name="Bellone R.R."/>
            <person name="Bloecker H."/>
            <person name="Distl O."/>
            <person name="Edgar R.C."/>
            <person name="Garber M."/>
            <person name="Leeb T."/>
            <person name="Mauceli E."/>
            <person name="MacLeod J.N."/>
            <person name="Penedo M.C.T."/>
            <person name="Raison J.M."/>
            <person name="Sharpe T."/>
            <person name="Vogel J."/>
            <person name="Andersson L."/>
            <person name="Antczak D.F."/>
            <person name="Biagi T."/>
            <person name="Binns M.M."/>
            <person name="Chowdhary B.P."/>
            <person name="Coleman S.J."/>
            <person name="Della Valle G."/>
            <person name="Fryc S."/>
            <person name="Guerin G."/>
            <person name="Hasegawa T."/>
            <person name="Hill E.W."/>
            <person name="Jurka J."/>
            <person name="Kiialainen A."/>
            <person name="Lindgren G."/>
            <person name="Liu J."/>
            <person name="Magnani E."/>
            <person name="Mickelson J.R."/>
            <person name="Murray J."/>
            <person name="Nergadze S.G."/>
            <person name="Onofrio R."/>
            <person name="Pedroni S."/>
            <person name="Piras M.F."/>
            <person name="Raudsepp T."/>
            <person name="Rocchi M."/>
            <person name="Roeed K.H."/>
            <person name="Ryder O.A."/>
            <person name="Searle S."/>
            <person name="Skow L."/>
            <person name="Swinburne J.E."/>
            <person name="Syvaenen A.C."/>
            <person name="Tozaki T."/>
            <person name="Valberg S.J."/>
            <person name="Vaudin M."/>
            <person name="White J.R."/>
            <person name="Zody M.C."/>
            <person name="Lander E.S."/>
            <person name="Lindblad-Toh K."/>
        </authorList>
    </citation>
    <scope>NUCLEOTIDE SEQUENCE [LARGE SCALE GENOMIC DNA]</scope>
    <source>
        <strain evidence="2 3">Thoroughbred</strain>
    </source>
</reference>
<dbReference type="PANTHER" id="PTHR33887">
    <property type="entry name" value="PB1 DOMAIN-CONTAINING PROTEIN"/>
    <property type="match status" value="1"/>
</dbReference>
<dbReference type="InParanoid" id="F6PP24"/>
<evidence type="ECO:0000313" key="4">
    <source>
        <dbReference type="VGNC" id="VGNC:50920"/>
    </source>
</evidence>
<dbReference type="Bgee" id="ENSECAG00000018020">
    <property type="expression patterns" value="Expressed in oviduct epithelium and 12 other cell types or tissues"/>
</dbReference>
<name>F6PP24_HORSE</name>
<protein>
    <submittedName>
        <fullName evidence="2">Chromosome 8 C22orf15 homolog</fullName>
    </submittedName>
</protein>
<dbReference type="PaxDb" id="9796-ENSECAP00000015545"/>